<dbReference type="EMBL" id="LUKY01000032">
    <property type="protein sequence ID" value="OIZ95125.1"/>
    <property type="molecule type" value="Genomic_DNA"/>
</dbReference>
<dbReference type="AlphaFoldDB" id="A0A1J8PJ29"/>
<evidence type="ECO:0000313" key="2">
    <source>
        <dbReference type="Proteomes" id="UP000183924"/>
    </source>
</evidence>
<reference evidence="1 2" key="1">
    <citation type="submission" date="2016-03" db="EMBL/GenBank/DDBJ databases">
        <title>Comparative genomics of Rickettsiella.</title>
        <authorList>
            <person name="Chandler C."/>
            <person name="Wang Y."/>
        </authorList>
    </citation>
    <scope>NUCLEOTIDE SEQUENCE [LARGE SCALE GENOMIC DNA]</scope>
    <source>
        <strain evidence="1 2">RCFS May 2013</strain>
    </source>
</reference>
<proteinExistence type="predicted"/>
<organism evidence="1 2">
    <name type="scientific">Candidatus Rickettsiella isopodorum</name>
    <dbReference type="NCBI Taxonomy" id="1225476"/>
    <lineage>
        <taxon>Bacteria</taxon>
        <taxon>Pseudomonadati</taxon>
        <taxon>Pseudomonadota</taxon>
        <taxon>Gammaproteobacteria</taxon>
        <taxon>Legionellales</taxon>
        <taxon>Coxiellaceae</taxon>
        <taxon>Rickettsiella</taxon>
    </lineage>
</organism>
<sequence>MLKPKNLFQANITEDKTALFFMTNSEKEFWMKQEPTDWEKVKIDSREVFRDGGSTIYSFNGKEYKELYIPSPFKRNETSYISGDFQSVKLEKILVSKEKLEEIGIIYQIELDLTNVPETIVEVERAQREREEVREKKKYIFGRTDYSSDSKDKGIHGFNFRKKIRKKTKNLFEPENSENIEQAPRLMGSSVFFDNLQASATVSGVTTFAEEDTLAKTVAKLAM</sequence>
<comment type="caution">
    <text evidence="1">The sequence shown here is derived from an EMBL/GenBank/DDBJ whole genome shotgun (WGS) entry which is preliminary data.</text>
</comment>
<keyword evidence="2" id="KW-1185">Reference proteome</keyword>
<accession>A0A1J8PJ29</accession>
<protein>
    <submittedName>
        <fullName evidence="1">Uncharacterized protein</fullName>
    </submittedName>
</protein>
<dbReference type="RefSeq" id="WP_071662386.1">
    <property type="nucleotide sequence ID" value="NZ_LUKY01000032.1"/>
</dbReference>
<evidence type="ECO:0000313" key="1">
    <source>
        <dbReference type="EMBL" id="OIZ95125.1"/>
    </source>
</evidence>
<dbReference type="Proteomes" id="UP000183924">
    <property type="component" value="Unassembled WGS sequence"/>
</dbReference>
<name>A0A1J8PJ29_9COXI</name>
<gene>
    <name evidence="1" type="ORF">A1D18_03235</name>
</gene>
<dbReference type="OrthoDB" id="9801841at2"/>